<name>A0A873WQ61_9CAUD</name>
<gene>
    <name evidence="2" type="ORF">CPT_Shady_050</name>
</gene>
<dbReference type="Proteomes" id="UP000663311">
    <property type="component" value="Segment"/>
</dbReference>
<evidence type="ECO:0000313" key="3">
    <source>
        <dbReference type="Proteomes" id="UP000663311"/>
    </source>
</evidence>
<organism evidence="2 3">
    <name type="scientific">Streptomyces phage Shady</name>
    <dbReference type="NCBI Taxonomy" id="2767585"/>
    <lineage>
        <taxon>Viruses</taxon>
        <taxon>Duplodnaviria</taxon>
        <taxon>Heunggongvirae</taxon>
        <taxon>Uroviricota</taxon>
        <taxon>Caudoviricetes</taxon>
        <taxon>Colingsworthviridae</taxon>
        <taxon>Shadyvirus</taxon>
        <taxon>Shadyvirus shady</taxon>
    </lineage>
</organism>
<feature type="region of interest" description="Disordered" evidence="1">
    <location>
        <begin position="74"/>
        <end position="123"/>
    </location>
</feature>
<keyword evidence="3" id="KW-1185">Reference proteome</keyword>
<evidence type="ECO:0000313" key="2">
    <source>
        <dbReference type="EMBL" id="QPB09811.1"/>
    </source>
</evidence>
<evidence type="ECO:0000256" key="1">
    <source>
        <dbReference type="SAM" id="MobiDB-lite"/>
    </source>
</evidence>
<protein>
    <submittedName>
        <fullName evidence="2">Uncharacterized protein</fullName>
    </submittedName>
</protein>
<proteinExistence type="predicted"/>
<sequence>MDWEWFRPVDGVPGALDWFIISIRRVVKGPDKVYQGMSLTMIDRPHKGEETKSREMFPDLDGVFAITGPLAKELRADGWDKTPPADPLPRIDRSPKPVLRLVQRRGNKPEGGPEGSNNAERAG</sequence>
<accession>A0A873WQ61</accession>
<dbReference type="EMBL" id="MT701596">
    <property type="protein sequence ID" value="QPB09811.1"/>
    <property type="molecule type" value="Genomic_DNA"/>
</dbReference>
<reference evidence="2" key="1">
    <citation type="submission" date="2020-07" db="EMBL/GenBank/DDBJ databases">
        <title>Complete genome sequence of Streptomyces phage Shady.</title>
        <authorList>
            <person name="Ortega C.A."/>
            <person name="Hernandez I."/>
            <person name="Guadalupe Vizoso-Pinto M."/>
            <person name="Clark J.D."/>
            <person name="Liu M."/>
            <person name="Burrowes B.H."/>
        </authorList>
    </citation>
    <scope>NUCLEOTIDE SEQUENCE</scope>
</reference>